<evidence type="ECO:0000313" key="13">
    <source>
        <dbReference type="Proteomes" id="UP000235406"/>
    </source>
</evidence>
<comment type="caution">
    <text evidence="12">The sequence shown here is derived from an EMBL/GenBank/DDBJ whole genome shotgun (WGS) entry which is preliminary data.</text>
</comment>
<protein>
    <recommendedName>
        <fullName evidence="2">Type II secretion system protein H</fullName>
    </recommendedName>
    <alternativeName>
        <fullName evidence="10">General secretion pathway protein H</fullName>
    </alternativeName>
</protein>
<evidence type="ECO:0000259" key="11">
    <source>
        <dbReference type="Pfam" id="PF12019"/>
    </source>
</evidence>
<dbReference type="Pfam" id="PF12019">
    <property type="entry name" value="GspH"/>
    <property type="match status" value="1"/>
</dbReference>
<dbReference type="OrthoDB" id="5871678at2"/>
<comment type="similarity">
    <text evidence="9">Belongs to the GSP H family.</text>
</comment>
<evidence type="ECO:0000256" key="7">
    <source>
        <dbReference type="ARBA" id="ARBA00022989"/>
    </source>
</evidence>
<keyword evidence="8" id="KW-0472">Membrane</keyword>
<dbReference type="EMBL" id="MCZK01000129">
    <property type="protein sequence ID" value="PMM67911.1"/>
    <property type="molecule type" value="Genomic_DNA"/>
</dbReference>
<dbReference type="NCBIfam" id="TIGR02532">
    <property type="entry name" value="IV_pilin_GFxxxE"/>
    <property type="match status" value="1"/>
</dbReference>
<organism evidence="12 13">
    <name type="scientific">Vibrio lentus</name>
    <dbReference type="NCBI Taxonomy" id="136468"/>
    <lineage>
        <taxon>Bacteria</taxon>
        <taxon>Pseudomonadati</taxon>
        <taxon>Pseudomonadota</taxon>
        <taxon>Gammaproteobacteria</taxon>
        <taxon>Vibrionales</taxon>
        <taxon>Vibrionaceae</taxon>
        <taxon>Vibrio</taxon>
    </lineage>
</organism>
<dbReference type="PROSITE" id="PS00409">
    <property type="entry name" value="PROKAR_NTER_METHYL"/>
    <property type="match status" value="1"/>
</dbReference>
<keyword evidence="3" id="KW-1003">Cell membrane</keyword>
<dbReference type="RefSeq" id="WP_102436109.1">
    <property type="nucleotide sequence ID" value="NZ_CAWNVI010000129.1"/>
</dbReference>
<evidence type="ECO:0000256" key="5">
    <source>
        <dbReference type="ARBA" id="ARBA00022519"/>
    </source>
</evidence>
<dbReference type="Gene3D" id="3.30.700.10">
    <property type="entry name" value="Glycoprotein, Type 4 Pilin"/>
    <property type="match status" value="1"/>
</dbReference>
<sequence>MTRGFTLLELLITVSVLSILIATAAPSFSSVLASTKIKRLAPEVHGFLIAARSEAITRNQDIYLFFLVSGNSGAVNNSDGDWDLVLSSSASYDPTNILMWLDGSPYQDIEVSFNFFNQNSISIEGVRGRFSNGNISIASMSKLTEVLSIKASNVSGRIRICSSDPNENGRNSIGHHVKWSSKT</sequence>
<comment type="subcellular location">
    <subcellularLocation>
        <location evidence="1">Cell inner membrane</location>
        <topology evidence="1">Single-pass membrane protein</topology>
    </subcellularLocation>
</comment>
<evidence type="ECO:0000256" key="10">
    <source>
        <dbReference type="ARBA" id="ARBA00030775"/>
    </source>
</evidence>
<feature type="domain" description="General secretion pathway GspH" evidence="11">
    <location>
        <begin position="43"/>
        <end position="138"/>
    </location>
</feature>
<keyword evidence="7" id="KW-1133">Transmembrane helix</keyword>
<dbReference type="InterPro" id="IPR012902">
    <property type="entry name" value="N_methyl_site"/>
</dbReference>
<evidence type="ECO:0000256" key="4">
    <source>
        <dbReference type="ARBA" id="ARBA00022481"/>
    </source>
</evidence>
<evidence type="ECO:0000256" key="9">
    <source>
        <dbReference type="ARBA" id="ARBA00025772"/>
    </source>
</evidence>
<dbReference type="PIRSF" id="PIRSF024622">
    <property type="entry name" value="Tfp_FimT"/>
    <property type="match status" value="1"/>
</dbReference>
<dbReference type="GO" id="GO:0015627">
    <property type="term" value="C:type II protein secretion system complex"/>
    <property type="evidence" value="ECO:0007669"/>
    <property type="project" value="InterPro"/>
</dbReference>
<keyword evidence="5" id="KW-0997">Cell inner membrane</keyword>
<evidence type="ECO:0000313" key="12">
    <source>
        <dbReference type="EMBL" id="PMM67911.1"/>
    </source>
</evidence>
<dbReference type="InterPro" id="IPR022346">
    <property type="entry name" value="T2SS_GspH"/>
</dbReference>
<gene>
    <name evidence="12" type="ORF">BCT49_09555</name>
</gene>
<keyword evidence="6" id="KW-0812">Transmembrane</keyword>
<dbReference type="GO" id="GO:0015628">
    <property type="term" value="P:protein secretion by the type II secretion system"/>
    <property type="evidence" value="ECO:0007669"/>
    <property type="project" value="InterPro"/>
</dbReference>
<dbReference type="Pfam" id="PF07963">
    <property type="entry name" value="N_methyl"/>
    <property type="match status" value="1"/>
</dbReference>
<dbReference type="InterPro" id="IPR045584">
    <property type="entry name" value="Pilin-like"/>
</dbReference>
<evidence type="ECO:0000256" key="3">
    <source>
        <dbReference type="ARBA" id="ARBA00022475"/>
    </source>
</evidence>
<dbReference type="Proteomes" id="UP000235406">
    <property type="component" value="Unassembled WGS sequence"/>
</dbReference>
<proteinExistence type="inferred from homology"/>
<evidence type="ECO:0000256" key="1">
    <source>
        <dbReference type="ARBA" id="ARBA00004377"/>
    </source>
</evidence>
<evidence type="ECO:0000256" key="8">
    <source>
        <dbReference type="ARBA" id="ARBA00023136"/>
    </source>
</evidence>
<dbReference type="InterPro" id="IPR016824">
    <property type="entry name" value="Tfp-pilus_assembly_FimT"/>
</dbReference>
<reference evidence="13" key="1">
    <citation type="submission" date="2016-07" db="EMBL/GenBank/DDBJ databases">
        <title>Nontailed viruses are major unrecognized killers of bacteria in the ocean.</title>
        <authorList>
            <person name="Kauffman K."/>
            <person name="Hussain F."/>
            <person name="Yang J."/>
            <person name="Arevalo P."/>
            <person name="Brown J."/>
            <person name="Cutler M."/>
            <person name="Kelly L."/>
            <person name="Polz M.F."/>
        </authorList>
    </citation>
    <scope>NUCLEOTIDE SEQUENCE [LARGE SCALE GENOMIC DNA]</scope>
    <source>
        <strain evidence="13">10N.261.46.F8</strain>
    </source>
</reference>
<accession>A0A2N7K278</accession>
<dbReference type="SUPFAM" id="SSF54523">
    <property type="entry name" value="Pili subunits"/>
    <property type="match status" value="1"/>
</dbReference>
<evidence type="ECO:0000256" key="6">
    <source>
        <dbReference type="ARBA" id="ARBA00022692"/>
    </source>
</evidence>
<evidence type="ECO:0000256" key="2">
    <source>
        <dbReference type="ARBA" id="ARBA00021549"/>
    </source>
</evidence>
<name>A0A2N7K278_9VIBR</name>
<feature type="non-terminal residue" evidence="12">
    <location>
        <position position="183"/>
    </location>
</feature>
<keyword evidence="4" id="KW-0488">Methylation</keyword>
<dbReference type="AlphaFoldDB" id="A0A2N7K278"/>
<dbReference type="GO" id="GO:0005886">
    <property type="term" value="C:plasma membrane"/>
    <property type="evidence" value="ECO:0007669"/>
    <property type="project" value="UniProtKB-SubCell"/>
</dbReference>